<name>A0A4Q2KL88_9SPHN</name>
<keyword evidence="3" id="KW-1185">Reference proteome</keyword>
<dbReference type="AlphaFoldDB" id="A0A4Q2KL88"/>
<gene>
    <name evidence="2" type="ORF">ETX26_04905</name>
</gene>
<reference evidence="2 3" key="1">
    <citation type="submission" date="2019-01" db="EMBL/GenBank/DDBJ databases">
        <title>Altererythrobacter rhizovicinus sp. nov., isolated from the rhizosphere soil of Haloxylon ammodendron.</title>
        <authorList>
            <person name="Li H.-P."/>
            <person name="Gou J.-Y."/>
            <person name="Yao D."/>
            <person name="Han Q.-Q."/>
            <person name="Shao K.-Z."/>
            <person name="Zhao Q."/>
            <person name="Zhang J.-L."/>
        </authorList>
    </citation>
    <scope>NUCLEOTIDE SEQUENCE [LARGE SCALE GENOMIC DNA]</scope>
    <source>
        <strain evidence="2 3">AY-3R</strain>
    </source>
</reference>
<evidence type="ECO:0000313" key="2">
    <source>
        <dbReference type="EMBL" id="RXZ66058.1"/>
    </source>
</evidence>
<comment type="caution">
    <text evidence="2">The sequence shown here is derived from an EMBL/GenBank/DDBJ whole genome shotgun (WGS) entry which is preliminary data.</text>
</comment>
<dbReference type="InterPro" id="IPR018711">
    <property type="entry name" value="NAGPA"/>
</dbReference>
<feature type="domain" description="Phosphodiester glycosidase" evidence="1">
    <location>
        <begin position="106"/>
        <end position="254"/>
    </location>
</feature>
<protein>
    <recommendedName>
        <fullName evidence="1">Phosphodiester glycosidase domain-containing protein</fullName>
    </recommendedName>
</protein>
<proteinExistence type="predicted"/>
<dbReference type="Proteomes" id="UP000293623">
    <property type="component" value="Unassembled WGS sequence"/>
</dbReference>
<evidence type="ECO:0000313" key="3">
    <source>
        <dbReference type="Proteomes" id="UP000293623"/>
    </source>
</evidence>
<sequence>MKRLIALAAFLPLSACGEQPAGEPVVRTEIGSGVAEKAAAPSPTPTPTSSVASACESVTFEGAALTHCLADPATHRITTKLGPTGGAPYRSLTKLAADRSDDAPKVAFAMNGGMYDGEGKPIGYYVENGDRLKELNRADGPGNFHMKPNGVFFGTGGKWQIRTADDFYTNVGERPDFGTQSGPMLVIDGELHPEISENGPSKAIRNGVGIDAKGRAHFVISEGPVSFGIIARYFRDVLETPDALFLDGSVSALWDPATDRLDNRAPIGPMIVVEHKDEP</sequence>
<evidence type="ECO:0000259" key="1">
    <source>
        <dbReference type="Pfam" id="PF09992"/>
    </source>
</evidence>
<organism evidence="2 3">
    <name type="scientific">Pelagerythrobacter rhizovicinus</name>
    <dbReference type="NCBI Taxonomy" id="2268576"/>
    <lineage>
        <taxon>Bacteria</taxon>
        <taxon>Pseudomonadati</taxon>
        <taxon>Pseudomonadota</taxon>
        <taxon>Alphaproteobacteria</taxon>
        <taxon>Sphingomonadales</taxon>
        <taxon>Erythrobacteraceae</taxon>
        <taxon>Pelagerythrobacter</taxon>
    </lineage>
</organism>
<dbReference type="RefSeq" id="WP_129523532.1">
    <property type="nucleotide sequence ID" value="NZ_SDPV01000001.1"/>
</dbReference>
<dbReference type="OrthoDB" id="5515706at2"/>
<accession>A0A4Q2KL88</accession>
<dbReference type="Pfam" id="PF09992">
    <property type="entry name" value="NAGPA"/>
    <property type="match status" value="1"/>
</dbReference>
<dbReference type="EMBL" id="SDPV01000001">
    <property type="protein sequence ID" value="RXZ66058.1"/>
    <property type="molecule type" value="Genomic_DNA"/>
</dbReference>